<dbReference type="GO" id="GO:0003723">
    <property type="term" value="F:RNA binding"/>
    <property type="evidence" value="ECO:0007669"/>
    <property type="project" value="InterPro"/>
</dbReference>
<evidence type="ECO:0000256" key="1">
    <source>
        <dbReference type="ARBA" id="ARBA00022484"/>
    </source>
</evidence>
<feature type="compositionally biased region" description="Low complexity" evidence="8">
    <location>
        <begin position="1653"/>
        <end position="1670"/>
    </location>
</feature>
<feature type="compositionally biased region" description="Low complexity" evidence="8">
    <location>
        <begin position="1505"/>
        <end position="1542"/>
    </location>
</feature>
<evidence type="ECO:0000259" key="9">
    <source>
        <dbReference type="PROSITE" id="PS50507"/>
    </source>
</evidence>
<dbReference type="GO" id="GO:0005524">
    <property type="term" value="F:ATP binding"/>
    <property type="evidence" value="ECO:0007669"/>
    <property type="project" value="UniProtKB-KW"/>
</dbReference>
<evidence type="ECO:0000256" key="2">
    <source>
        <dbReference type="ARBA" id="ARBA00022679"/>
    </source>
</evidence>
<dbReference type="GO" id="GO:0003968">
    <property type="term" value="F:RNA-directed RNA polymerase activity"/>
    <property type="evidence" value="ECO:0007669"/>
    <property type="project" value="UniProtKB-KW"/>
</dbReference>
<evidence type="ECO:0000256" key="8">
    <source>
        <dbReference type="SAM" id="MobiDB-lite"/>
    </source>
</evidence>
<dbReference type="GO" id="GO:0016556">
    <property type="term" value="P:mRNA modification"/>
    <property type="evidence" value="ECO:0007669"/>
    <property type="project" value="InterPro"/>
</dbReference>
<dbReference type="InterPro" id="IPR043502">
    <property type="entry name" value="DNA/RNA_pol_sf"/>
</dbReference>
<dbReference type="Pfam" id="PF01660">
    <property type="entry name" value="Vmethyltransf"/>
    <property type="match status" value="1"/>
</dbReference>
<evidence type="ECO:0000256" key="5">
    <source>
        <dbReference type="ARBA" id="ARBA00022801"/>
    </source>
</evidence>
<evidence type="ECO:0000259" key="10">
    <source>
        <dbReference type="PROSITE" id="PS51657"/>
    </source>
</evidence>
<feature type="compositionally biased region" description="Low complexity" evidence="8">
    <location>
        <begin position="1438"/>
        <end position="1469"/>
    </location>
</feature>
<feature type="region of interest" description="Disordered" evidence="8">
    <location>
        <begin position="1438"/>
        <end position="1542"/>
    </location>
</feature>
<keyword evidence="3" id="KW-0548">Nucleotidyltransferase</keyword>
<dbReference type="InterPro" id="IPR027351">
    <property type="entry name" value="(+)RNA_virus_helicase_core_dom"/>
</dbReference>
<keyword evidence="5" id="KW-0378">Hydrolase</keyword>
<sequence>MYAKATDVARVYAAADVAYANVLQQRAVKLDFAPPLKALETLHRLYYPLRFKGGTLPPTQHPILAGHQRVAEEVLHNFARGRSTVLEIGPSLHSALKLHGAPNAPVADYHGCTKYGTRDGSRHITALESRSVATGRPEFKADASLLANGIASRTFCVDGVGSCAFKSRVGIANHSLYDVTLEELANAFENHGLHMVRAFMHMPEELLYMDNVVNAELGYRFHVIEEPMAVKDCAFQGGDLRLHFPELDFINESQERRIERLAARGSYSRRAVIFSGDDDWGDAYLHDFHTWLAYLLVRNYPTPFGFSLHIEVQRRHGSSIELRITRAPPGDRMLAVVPRTSQGLCRIPNIFYYADASGTEHKTILTSQHKVNMLLNFMQTRPEKELVDMTVLMSFARARLRAIVVASEVTESSWNISPADLVRTVVSLYVLHIIERRRAAVAVKTAKDDVFGETSFWESLKHVLGSCCGLRNLKGTDVVFTKRVVDKYRVHSLGDIICDVRLSPEQVGFLPSRVPPARVFHDREELEVLREAGCYNERPVPSTPPVEEPQGFDADLWHATAASLPEYRATLQAGLNTDVKQLKITLENALKTIDGLTLSPVRGLEMYEGPPGSGKTGTLIAALEAAGGKALYVAPTRELREAMDRRIKPPSASATQHVALAILRRATAEGAPFATVVIDECFMFPLVYVAIVHALSPSSRIVLVGDVHQIGFIDFQGTSANMPLVRDVVKQCRRRTFNQTKRCPADVVATTFFQSLYPGCTTTSGCVASISHVAPDYRNSQAQTLCFTQEEKSRHGAEGAMTVHEAQGRTFASVILHYNGSTAEQKLLAEKSHLLVGITRHTNHLYIRDPTGDIERQLNHSAKAEVFTDIPAPLEITTVKPSEEVQRNEVMATIPPQSATPHGAIHLLRKNFGDQPDCGCVALAKTGYEVFGGRAKINVELAEPDATPKPHRAFQEGVQWVKVTNASNKHQALQTLLSRYTKRSADLPLHEAKEDVKRMLNSLDRHWDWTVTEDARDRAVFETQLKFTQRGGTVEDLLEPDDPYIRDIDFLMKTQQKVSPKPINTGKVGQGIAAHSKSLNFVLAAWIRILEEILRTGSRTVRYSNGLPDEEEAMLLEAKINQVPHATFVSADWTEFDTAHNNTSELLFAALLERIGTPAAAVNLFRERCGKRTLRAKGLGSVEVDGLLDSGAVWTLCRNTIFSAAVMLTLFRGVKFAAFKGDDSLLCGSHYLRFDASRLHMGERYKTKHLKVEVQKIVPYIGLLVSAEQVVLDPVRSALKIFGRCYTSELLYSKYVEAVRDITKGWSDARYHSLLCHMSACYYNYAPESAAYIIDAVVRFGRGDFPFEQLRVVRAHVQAPDAYSSTYPANVRASCLDHVFEPRQAAAPAGFVATCAKPETPSSLTAKAGVSATTSHVATGTAPPESPWDAPAANSFSELLTPETPSTSSSPSSSSSDSSTSCGRSLSGGDTARTTEDLNSRKPPSQDRQSRSSECLDRSGERTGSSLTAPTAPSPSFSFSERARLATGPTVAAATSPSATPSCATDQVAARTTPDFAPFLGSQSARAVSKPYRPPTTARWKEVTPLHAWKGVTGDRPEVREDPETAAVVQALISGRYPQKTKLSSDASKGYSRTKGCSQSTSFPAPSAVTRPATARQSESARAAAEMARSCIHEPLASSAASADLKRIRSTSDSVPDVKISKSA</sequence>
<evidence type="ECO:0000313" key="12">
    <source>
        <dbReference type="EMBL" id="ARD24698.1"/>
    </source>
</evidence>
<organismHost>
    <name type="scientific">Helicoverpa armigera</name>
    <name type="common">Cotton bollworm</name>
    <name type="synonym">Heliothis armigera</name>
    <dbReference type="NCBI Taxonomy" id="29058"/>
</organismHost>
<dbReference type="Gene3D" id="3.40.50.300">
    <property type="entry name" value="P-loop containing nucleotide triphosphate hydrolases"/>
    <property type="match status" value="2"/>
</dbReference>
<dbReference type="PROSITE" id="PS51743">
    <property type="entry name" value="ALPHAVIRUS_MT"/>
    <property type="match status" value="1"/>
</dbReference>
<dbReference type="InterPro" id="IPR001788">
    <property type="entry name" value="RNA-dep_RNA_pol_alsuvir"/>
</dbReference>
<dbReference type="SUPFAM" id="SSF52540">
    <property type="entry name" value="P-loop containing nucleoside triphosphate hydrolases"/>
    <property type="match status" value="1"/>
</dbReference>
<keyword evidence="2" id="KW-0808">Transferase</keyword>
<keyword evidence="7" id="KW-0693">Viral RNA replication</keyword>
<dbReference type="InterPro" id="IPR002588">
    <property type="entry name" value="Alphavirus-like_MT_dom"/>
</dbReference>
<feature type="domain" description="Alphavirus-like MT" evidence="11">
    <location>
        <begin position="52"/>
        <end position="295"/>
    </location>
</feature>
<keyword evidence="4" id="KW-0547">Nucleotide-binding</keyword>
<accession>A0A1V0JZM5</accession>
<dbReference type="SUPFAM" id="SSF56672">
    <property type="entry name" value="DNA/RNA polymerases"/>
    <property type="match status" value="1"/>
</dbReference>
<evidence type="ECO:0000256" key="3">
    <source>
        <dbReference type="ARBA" id="ARBA00022695"/>
    </source>
</evidence>
<name>A0A1V0JZM5_HASV</name>
<dbReference type="InterPro" id="IPR027417">
    <property type="entry name" value="P-loop_NTPase"/>
</dbReference>
<organism evidence="12">
    <name type="scientific">Helicoverpa armigera stunt virus</name>
    <name type="common">HaSV</name>
    <dbReference type="NCBI Taxonomy" id="37206"/>
    <lineage>
        <taxon>Viruses</taxon>
        <taxon>Riboviria</taxon>
        <taxon>Orthornavirae</taxon>
        <taxon>Kitrinoviricota</taxon>
        <taxon>Alsuviricetes</taxon>
        <taxon>Hepelivirales</taxon>
        <taxon>Alphatetraviridae</taxon>
        <taxon>Omegatetravirus</taxon>
        <taxon>Omegatetravirus helicoverpae</taxon>
    </lineage>
</organism>
<proteinExistence type="predicted"/>
<feature type="domain" description="RdRp catalytic" evidence="9">
    <location>
        <begin position="1126"/>
        <end position="1236"/>
    </location>
</feature>
<dbReference type="GO" id="GO:0016787">
    <property type="term" value="F:hydrolase activity"/>
    <property type="evidence" value="ECO:0007669"/>
    <property type="project" value="UniProtKB-KW"/>
</dbReference>
<dbReference type="GO" id="GO:0006396">
    <property type="term" value="P:RNA processing"/>
    <property type="evidence" value="ECO:0007669"/>
    <property type="project" value="InterPro"/>
</dbReference>
<dbReference type="Pfam" id="PF00978">
    <property type="entry name" value="RdRP_2"/>
    <property type="match status" value="1"/>
</dbReference>
<evidence type="ECO:0000256" key="6">
    <source>
        <dbReference type="ARBA" id="ARBA00022840"/>
    </source>
</evidence>
<dbReference type="Pfam" id="PF01443">
    <property type="entry name" value="Viral_helicase1"/>
    <property type="match status" value="1"/>
</dbReference>
<keyword evidence="6" id="KW-0067">ATP-binding</keyword>
<evidence type="ECO:0000259" key="11">
    <source>
        <dbReference type="PROSITE" id="PS51743"/>
    </source>
</evidence>
<dbReference type="EMBL" id="KX423453">
    <property type="protein sequence ID" value="ARD24698.1"/>
    <property type="molecule type" value="Genomic_RNA"/>
</dbReference>
<dbReference type="GO" id="GO:0008174">
    <property type="term" value="F:mRNA methyltransferase activity"/>
    <property type="evidence" value="ECO:0007669"/>
    <property type="project" value="UniProtKB-UniRule"/>
</dbReference>
<dbReference type="PROSITE" id="PS50507">
    <property type="entry name" value="RDRP_SSRNA_POS"/>
    <property type="match status" value="1"/>
</dbReference>
<dbReference type="GO" id="GO:0039694">
    <property type="term" value="P:viral RNA genome replication"/>
    <property type="evidence" value="ECO:0007669"/>
    <property type="project" value="InterPro"/>
</dbReference>
<protein>
    <submittedName>
        <fullName evidence="12">RNA-dependent RNA polymerase</fullName>
    </submittedName>
</protein>
<dbReference type="GO" id="GO:0006351">
    <property type="term" value="P:DNA-templated transcription"/>
    <property type="evidence" value="ECO:0007669"/>
    <property type="project" value="InterPro"/>
</dbReference>
<dbReference type="InterPro" id="IPR007094">
    <property type="entry name" value="RNA-dir_pol_PSvirus"/>
</dbReference>
<feature type="compositionally biased region" description="Basic and acidic residues" evidence="8">
    <location>
        <begin position="1473"/>
        <end position="1501"/>
    </location>
</feature>
<evidence type="ECO:0000256" key="4">
    <source>
        <dbReference type="ARBA" id="ARBA00022741"/>
    </source>
</evidence>
<feature type="domain" description="(+)RNA virus helicase C-terminal" evidence="10">
    <location>
        <begin position="575"/>
        <end position="880"/>
    </location>
</feature>
<dbReference type="PROSITE" id="PS51657">
    <property type="entry name" value="PSRV_HELICASE"/>
    <property type="match status" value="1"/>
</dbReference>
<dbReference type="CDD" id="cd23258">
    <property type="entry name" value="Alphatetraviridae_RdRp"/>
    <property type="match status" value="1"/>
</dbReference>
<feature type="compositionally biased region" description="Polar residues" evidence="8">
    <location>
        <begin position="1635"/>
        <end position="1644"/>
    </location>
</feature>
<keyword evidence="1 12" id="KW-0696">RNA-directed RNA polymerase</keyword>
<evidence type="ECO:0000256" key="7">
    <source>
        <dbReference type="ARBA" id="ARBA00022953"/>
    </source>
</evidence>
<feature type="region of interest" description="Disordered" evidence="8">
    <location>
        <begin position="1556"/>
        <end position="1576"/>
    </location>
</feature>
<feature type="region of interest" description="Disordered" evidence="8">
    <location>
        <begin position="1619"/>
        <end position="1704"/>
    </location>
</feature>
<reference evidence="12" key="1">
    <citation type="submission" date="2016-06" db="EMBL/GenBank/DDBJ databases">
        <title>Helicoverpa armigera stunt virus RNA1.</title>
        <authorList>
            <person name="Dorrington R.A."/>
            <person name="de Bruyn M.-M."/>
        </authorList>
    </citation>
    <scope>NUCLEOTIDE SEQUENCE</scope>
    <source>
        <strain evidence="12">HaSV</strain>
    </source>
</reference>